<gene>
    <name evidence="1" type="ORF">FHS30_001508</name>
</gene>
<evidence type="ECO:0000313" key="1">
    <source>
        <dbReference type="EMBL" id="MBB3168324.1"/>
    </source>
</evidence>
<dbReference type="Proteomes" id="UP000559987">
    <property type="component" value="Unassembled WGS sequence"/>
</dbReference>
<evidence type="ECO:0000313" key="2">
    <source>
        <dbReference type="Proteomes" id="UP000559987"/>
    </source>
</evidence>
<protein>
    <recommendedName>
        <fullName evidence="3">DUF3619 family protein</fullName>
    </recommendedName>
</protein>
<sequence>MKHSQPPTPISSLDERREFADFAGKLPDQIIVDDATRERLALARANALSTASKTRWLPWLAAASVFFAVSWLVLQPYSAVEQTAELAMMAELEDPNIDLELIDNLEFYEWLSELEG</sequence>
<evidence type="ECO:0008006" key="3">
    <source>
        <dbReference type="Google" id="ProtNLM"/>
    </source>
</evidence>
<dbReference type="AlphaFoldDB" id="A0A839UJN4"/>
<proteinExistence type="predicted"/>
<keyword evidence="2" id="KW-1185">Reference proteome</keyword>
<name>A0A839UJN4_9GAMM</name>
<organism evidence="1 2">
    <name type="scientific">Simiduia aestuariiviva</name>
    <dbReference type="NCBI Taxonomy" id="1510459"/>
    <lineage>
        <taxon>Bacteria</taxon>
        <taxon>Pseudomonadati</taxon>
        <taxon>Pseudomonadota</taxon>
        <taxon>Gammaproteobacteria</taxon>
        <taxon>Cellvibrionales</taxon>
        <taxon>Cellvibrionaceae</taxon>
        <taxon>Simiduia</taxon>
    </lineage>
</organism>
<dbReference type="RefSeq" id="WP_183909814.1">
    <property type="nucleotide sequence ID" value="NZ_JACHXZ010000002.1"/>
</dbReference>
<reference evidence="1 2" key="1">
    <citation type="submission" date="2020-08" db="EMBL/GenBank/DDBJ databases">
        <title>Genomic Encyclopedia of Type Strains, Phase III (KMG-III): the genomes of soil and plant-associated and newly described type strains.</title>
        <authorList>
            <person name="Whitman W."/>
        </authorList>
    </citation>
    <scope>NUCLEOTIDE SEQUENCE [LARGE SCALE GENOMIC DNA]</scope>
    <source>
        <strain evidence="1 2">CECT 8571</strain>
    </source>
</reference>
<dbReference type="EMBL" id="JACHXZ010000002">
    <property type="protein sequence ID" value="MBB3168324.1"/>
    <property type="molecule type" value="Genomic_DNA"/>
</dbReference>
<accession>A0A839UJN4</accession>
<comment type="caution">
    <text evidence="1">The sequence shown here is derived from an EMBL/GenBank/DDBJ whole genome shotgun (WGS) entry which is preliminary data.</text>
</comment>